<protein>
    <submittedName>
        <fullName evidence="3">Glycosyl hydrolase catalytic core</fullName>
    </submittedName>
</protein>
<organism evidence="2 5">
    <name type="scientific">Myxococcus fulvus</name>
    <dbReference type="NCBI Taxonomy" id="33"/>
    <lineage>
        <taxon>Bacteria</taxon>
        <taxon>Pseudomonadati</taxon>
        <taxon>Myxococcota</taxon>
        <taxon>Myxococcia</taxon>
        <taxon>Myxococcales</taxon>
        <taxon>Cystobacterineae</taxon>
        <taxon>Myxococcaceae</taxon>
        <taxon>Myxococcus</taxon>
    </lineage>
</organism>
<gene>
    <name evidence="2" type="ORF">MFU01_60490</name>
    <name evidence="3" type="ORF">SAMN05443572_102131</name>
</gene>
<dbReference type="Proteomes" id="UP000321514">
    <property type="component" value="Unassembled WGS sequence"/>
</dbReference>
<dbReference type="PROSITE" id="PS51257">
    <property type="entry name" value="PROKAR_LIPOPROTEIN"/>
    <property type="match status" value="1"/>
</dbReference>
<dbReference type="AlphaFoldDB" id="A0A511TC46"/>
<dbReference type="Pfam" id="PF11790">
    <property type="entry name" value="Glyco_hydro_cc"/>
    <property type="match status" value="1"/>
</dbReference>
<dbReference type="Proteomes" id="UP000183760">
    <property type="component" value="Unassembled WGS sequence"/>
</dbReference>
<dbReference type="OrthoDB" id="9809583at2"/>
<dbReference type="GO" id="GO:0016787">
    <property type="term" value="F:hydrolase activity"/>
    <property type="evidence" value="ECO:0007669"/>
    <property type="project" value="UniProtKB-KW"/>
</dbReference>
<dbReference type="InterPro" id="IPR017853">
    <property type="entry name" value="GH"/>
</dbReference>
<comment type="caution">
    <text evidence="2">The sequence shown here is derived from an EMBL/GenBank/DDBJ whole genome shotgun (WGS) entry which is preliminary data.</text>
</comment>
<dbReference type="InterPro" id="IPR053183">
    <property type="entry name" value="ASL1"/>
</dbReference>
<accession>A0A511TC46</accession>
<dbReference type="RefSeq" id="WP_074950332.1">
    <property type="nucleotide sequence ID" value="NZ_BJXR01000043.1"/>
</dbReference>
<dbReference type="Gene3D" id="3.20.20.80">
    <property type="entry name" value="Glycosidases"/>
    <property type="match status" value="1"/>
</dbReference>
<evidence type="ECO:0000313" key="2">
    <source>
        <dbReference type="EMBL" id="GEN11012.1"/>
    </source>
</evidence>
<dbReference type="PANTHER" id="PTHR34154:SF3">
    <property type="entry name" value="ALKALI-SENSITIVE LINKAGE PROTEIN 1"/>
    <property type="match status" value="1"/>
</dbReference>
<dbReference type="PANTHER" id="PTHR34154">
    <property type="entry name" value="ALKALI-SENSITIVE LINKAGE PROTEIN 1"/>
    <property type="match status" value="1"/>
</dbReference>
<feature type="domain" description="Asl1-like glycosyl hydrolase catalytic" evidence="1">
    <location>
        <begin position="48"/>
        <end position="293"/>
    </location>
</feature>
<proteinExistence type="predicted"/>
<dbReference type="InterPro" id="IPR024655">
    <property type="entry name" value="Asl1_glyco_hydro_catalytic"/>
</dbReference>
<dbReference type="EMBL" id="FOIB01000002">
    <property type="protein sequence ID" value="SET39587.1"/>
    <property type="molecule type" value="Genomic_DNA"/>
</dbReference>
<evidence type="ECO:0000313" key="4">
    <source>
        <dbReference type="Proteomes" id="UP000183760"/>
    </source>
</evidence>
<dbReference type="GO" id="GO:0071966">
    <property type="term" value="P:fungal-type cell wall polysaccharide metabolic process"/>
    <property type="evidence" value="ECO:0007669"/>
    <property type="project" value="TreeGrafter"/>
</dbReference>
<evidence type="ECO:0000313" key="5">
    <source>
        <dbReference type="Proteomes" id="UP000321514"/>
    </source>
</evidence>
<keyword evidence="4" id="KW-1185">Reference proteome</keyword>
<keyword evidence="3" id="KW-0378">Hydrolase</keyword>
<reference evidence="2 5" key="2">
    <citation type="submission" date="2019-07" db="EMBL/GenBank/DDBJ databases">
        <title>Whole genome shotgun sequence of Myxococcus fulvus NBRC 100333.</title>
        <authorList>
            <person name="Hosoyama A."/>
            <person name="Uohara A."/>
            <person name="Ohji S."/>
            <person name="Ichikawa N."/>
        </authorList>
    </citation>
    <scope>NUCLEOTIDE SEQUENCE [LARGE SCALE GENOMIC DNA]</scope>
    <source>
        <strain evidence="2 5">NBRC 100333</strain>
    </source>
</reference>
<name>A0A511TC46_MYXFU</name>
<evidence type="ECO:0000313" key="3">
    <source>
        <dbReference type="EMBL" id="SET39587.1"/>
    </source>
</evidence>
<evidence type="ECO:0000259" key="1">
    <source>
        <dbReference type="Pfam" id="PF11790"/>
    </source>
</evidence>
<reference evidence="3 4" key="1">
    <citation type="submission" date="2016-10" db="EMBL/GenBank/DDBJ databases">
        <authorList>
            <person name="Varghese N."/>
            <person name="Submissions S."/>
        </authorList>
    </citation>
    <scope>NUCLEOTIDE SEQUENCE [LARGE SCALE GENOMIC DNA]</scope>
    <source>
        <strain evidence="3 4">DSM 16525</strain>
    </source>
</reference>
<dbReference type="SUPFAM" id="SSF51445">
    <property type="entry name" value="(Trans)glycosidases"/>
    <property type="match status" value="1"/>
</dbReference>
<dbReference type="EMBL" id="BJXR01000043">
    <property type="protein sequence ID" value="GEN11012.1"/>
    <property type="molecule type" value="Genomic_DNA"/>
</dbReference>
<dbReference type="STRING" id="1334629.MFUL124B02_31960"/>
<sequence>MRRWLAPICIAFVLLLGCDPADPIKPGRPSTETDAGTQPPLTKSVKRGLAFDLATPEDLAAVSPGVSWWYNWSPQPHANVPTDFRTRYGMDFIPMLWNGNFDAARIEQMLLANPHIQYLLLLNEPNLTDQANMSPQAAARLWPRYESVAANTGVKLVGPGMNWGTLAGYSDPVVWLDAFYAAYRAENGNREPRIDYLAFHWYDYGLDGQLNRLTKYGKPFWVTEFANCHQQRDGAQIDSVAKQKAQMTEMVAVCERRADVFRYAWFTGRWTNDPCFASLLGPNGVLNELGQHYLSLPAQ</sequence>